<dbReference type="PANTHER" id="PTHR19959:SF119">
    <property type="entry name" value="FUNGAL LIPASE-LIKE DOMAIN-CONTAINING PROTEIN"/>
    <property type="match status" value="1"/>
</dbReference>
<organism evidence="2 3">
    <name type="scientific">Polarella glacialis</name>
    <name type="common">Dinoflagellate</name>
    <dbReference type="NCBI Taxonomy" id="89957"/>
    <lineage>
        <taxon>Eukaryota</taxon>
        <taxon>Sar</taxon>
        <taxon>Alveolata</taxon>
        <taxon>Dinophyceae</taxon>
        <taxon>Suessiales</taxon>
        <taxon>Suessiaceae</taxon>
        <taxon>Polarella</taxon>
    </lineage>
</organism>
<feature type="compositionally biased region" description="Basic residues" evidence="1">
    <location>
        <begin position="97"/>
        <end position="108"/>
    </location>
</feature>
<dbReference type="OrthoDB" id="425611at2759"/>
<protein>
    <recommendedName>
        <fullName evidence="4">MalT-like TPR region domain-containing protein</fullName>
    </recommendedName>
</protein>
<dbReference type="Pfam" id="PF13181">
    <property type="entry name" value="TPR_8"/>
    <property type="match status" value="1"/>
</dbReference>
<dbReference type="PANTHER" id="PTHR19959">
    <property type="entry name" value="KINESIN LIGHT CHAIN"/>
    <property type="match status" value="1"/>
</dbReference>
<dbReference type="AlphaFoldDB" id="A0A813HFU0"/>
<proteinExistence type="predicted"/>
<feature type="non-terminal residue" evidence="2">
    <location>
        <position position="826"/>
    </location>
</feature>
<feature type="region of interest" description="Disordered" evidence="1">
    <location>
        <begin position="1"/>
        <end position="172"/>
    </location>
</feature>
<dbReference type="OMA" id="ALEMCRE"/>
<dbReference type="Pfam" id="PF13424">
    <property type="entry name" value="TPR_12"/>
    <property type="match status" value="1"/>
</dbReference>
<accession>A0A813HFU0</accession>
<dbReference type="SMART" id="SM00028">
    <property type="entry name" value="TPR"/>
    <property type="match status" value="7"/>
</dbReference>
<evidence type="ECO:0000313" key="2">
    <source>
        <dbReference type="EMBL" id="CAE8636978.1"/>
    </source>
</evidence>
<dbReference type="SUPFAM" id="SSF48452">
    <property type="entry name" value="TPR-like"/>
    <property type="match status" value="2"/>
</dbReference>
<feature type="compositionally biased region" description="Low complexity" evidence="1">
    <location>
        <begin position="116"/>
        <end position="149"/>
    </location>
</feature>
<feature type="compositionally biased region" description="Basic and acidic residues" evidence="1">
    <location>
        <begin position="29"/>
        <end position="39"/>
    </location>
</feature>
<reference evidence="2" key="1">
    <citation type="submission" date="2021-02" db="EMBL/GenBank/DDBJ databases">
        <authorList>
            <person name="Dougan E. K."/>
            <person name="Rhodes N."/>
            <person name="Thang M."/>
            <person name="Chan C."/>
        </authorList>
    </citation>
    <scope>NUCLEOTIDE SEQUENCE</scope>
</reference>
<evidence type="ECO:0000313" key="3">
    <source>
        <dbReference type="Proteomes" id="UP000654075"/>
    </source>
</evidence>
<evidence type="ECO:0008006" key="4">
    <source>
        <dbReference type="Google" id="ProtNLM"/>
    </source>
</evidence>
<dbReference type="Proteomes" id="UP000654075">
    <property type="component" value="Unassembled WGS sequence"/>
</dbReference>
<feature type="compositionally biased region" description="Low complexity" evidence="1">
    <location>
        <begin position="17"/>
        <end position="28"/>
    </location>
</feature>
<dbReference type="InterPro" id="IPR019734">
    <property type="entry name" value="TPR_rpt"/>
</dbReference>
<dbReference type="EMBL" id="CAJNNV010031589">
    <property type="protein sequence ID" value="CAE8636978.1"/>
    <property type="molecule type" value="Genomic_DNA"/>
</dbReference>
<keyword evidence="3" id="KW-1185">Reference proteome</keyword>
<comment type="caution">
    <text evidence="2">The sequence shown here is derived from an EMBL/GenBank/DDBJ whole genome shotgun (WGS) entry which is preliminary data.</text>
</comment>
<evidence type="ECO:0000256" key="1">
    <source>
        <dbReference type="SAM" id="MobiDB-lite"/>
    </source>
</evidence>
<name>A0A813HFU0_POLGL</name>
<dbReference type="InterPro" id="IPR011990">
    <property type="entry name" value="TPR-like_helical_dom_sf"/>
</dbReference>
<gene>
    <name evidence="2" type="ORF">PGLA1383_LOCUS52381</name>
</gene>
<sequence length="826" mass="89754">VHLPTSRRPPAHKERPSSAAAVRAYAVSRSDDAARREAARTAAAVSTPRRRLGRPATADGVRGTTPGETAVIRGSSHKEEEHAIRPVPLTQAQVLARYRRPMSARGRRPPSAGVDNNNINNNSNNSNNNNRNSNSNDNNSNNHNNNNNNKLENRELLTPPLPEKGVPGDPMRAPSIDFLAGEFLRDVEAAGFSTDSRVYEIEWRVIRSRGQCVRCPRDGRKGCAYVDTLWGEAAVGQATHMLSYTWGYRVCDIAAGLESYCSLRGISSEETYVWICCLCINQHRVKEAQMRGDVVPFDAFAAEFGDRVRNVGCVLALMAPWQAPVVLGRVWCVFELHMAEEIGKPVDVVMPPQEARDFAEAIFTPDGLKKLWGALSGVRVEHAEASVPADRENILQLVKQGVGAGKLNRAVVSKLQGWFTHAAESHVRQRLEEDRSEETAGACFQVAKMFHQLARFDQAEALMEEGRAVLDEIGQFRGLAKITFLRGMGMVQTQRGKLSEAWDSFSEARSLHGLEGDLFSTMEGADLLRHMGSVLRLRGDVAGALEMCREALAAYTSVQALETSEAATLFQDMGVACAQAGDRSAALSHFDQAVQVHAAIGSSETPDCAHLVQNIGVEQRQAGELEGARSSFLEARRLLGLTGTLETPQGANLLQNLGVVHKLLGDLKQAASSYEEAHGIFMSTGTLETGNGADLLENMGDLARQQGESELASARYEEAYLIRESTGTLDTANGRGLGAKLDRELGRSLDEAGGMPPDGCADELPPEPWAVAVEHVREEGAEVAQHYVMAPVSYTTSACVPDDVVVAEELWEAPVSFAVSSRCKPD</sequence>
<dbReference type="Gene3D" id="1.25.40.10">
    <property type="entry name" value="Tetratricopeptide repeat domain"/>
    <property type="match status" value="2"/>
</dbReference>